<feature type="non-terminal residue" evidence="2">
    <location>
        <position position="1"/>
    </location>
</feature>
<evidence type="ECO:0000313" key="3">
    <source>
        <dbReference type="Proteomes" id="UP000283634"/>
    </source>
</evidence>
<dbReference type="GeneID" id="40328715"/>
<feature type="region of interest" description="Disordered" evidence="1">
    <location>
        <begin position="1"/>
        <end position="74"/>
    </location>
</feature>
<feature type="compositionally biased region" description="Basic and acidic residues" evidence="1">
    <location>
        <begin position="30"/>
        <end position="74"/>
    </location>
</feature>
<protein>
    <submittedName>
        <fullName evidence="2">Uncharacterized protein</fullName>
    </submittedName>
</protein>
<evidence type="ECO:0000256" key="1">
    <source>
        <dbReference type="SAM" id="MobiDB-lite"/>
    </source>
</evidence>
<name>A0A422NHY4_TRYRA</name>
<evidence type="ECO:0000313" key="2">
    <source>
        <dbReference type="EMBL" id="RNF05061.1"/>
    </source>
</evidence>
<sequence length="234" mass="25520">TSSSERSGTIGCGERAAPKGSGTMRLRRTSSSERQRDDTAAENEQLRKQRDDAAAENEQLRKQRDDAAAENEQLRKQRDDEVVVRNVMCFARGCDGYGVNGVRVRDNLHLFCPSLSSVERKVDFVLDGGMKGVLLCERKLLPGDGVEDLDEHSFSGRCGCGVVVHDARVVGDFNEPRPHDGESYNLQLMGVGPSVGLGVKYKGVEREGYTVSSKPIRGCSRLVVSGAALGTFRD</sequence>
<dbReference type="Proteomes" id="UP000283634">
    <property type="component" value="Unassembled WGS sequence"/>
</dbReference>
<dbReference type="OrthoDB" id="10563783at2759"/>
<proteinExistence type="predicted"/>
<dbReference type="AlphaFoldDB" id="A0A422NHY4"/>
<dbReference type="EMBL" id="MKGL01000145">
    <property type="protein sequence ID" value="RNF05061.1"/>
    <property type="molecule type" value="Genomic_DNA"/>
</dbReference>
<accession>A0A422NHY4</accession>
<comment type="caution">
    <text evidence="2">The sequence shown here is derived from an EMBL/GenBank/DDBJ whole genome shotgun (WGS) entry which is preliminary data.</text>
</comment>
<keyword evidence="3" id="KW-1185">Reference proteome</keyword>
<dbReference type="RefSeq" id="XP_029238463.1">
    <property type="nucleotide sequence ID" value="XM_029381695.1"/>
</dbReference>
<gene>
    <name evidence="2" type="ORF">TraAM80_04782</name>
</gene>
<organism evidence="2 3">
    <name type="scientific">Trypanosoma rangeli</name>
    <dbReference type="NCBI Taxonomy" id="5698"/>
    <lineage>
        <taxon>Eukaryota</taxon>
        <taxon>Discoba</taxon>
        <taxon>Euglenozoa</taxon>
        <taxon>Kinetoplastea</taxon>
        <taxon>Metakinetoplastina</taxon>
        <taxon>Trypanosomatida</taxon>
        <taxon>Trypanosomatidae</taxon>
        <taxon>Trypanosoma</taxon>
        <taxon>Herpetosoma</taxon>
    </lineage>
</organism>
<reference evidence="2 3" key="1">
    <citation type="journal article" date="2018" name="BMC Genomics">
        <title>Genomic comparison of Trypanosoma conorhini and Trypanosoma rangeli to Trypanosoma cruzi strains of high and low virulence.</title>
        <authorList>
            <person name="Bradwell K.R."/>
            <person name="Koparde V.N."/>
            <person name="Matveyev A.V."/>
            <person name="Serrano M.G."/>
            <person name="Alves J.M."/>
            <person name="Parikh H."/>
            <person name="Huang B."/>
            <person name="Lee V."/>
            <person name="Espinosa-Alvarez O."/>
            <person name="Ortiz P.A."/>
            <person name="Costa-Martins A.G."/>
            <person name="Teixeira M.M."/>
            <person name="Buck G.A."/>
        </authorList>
    </citation>
    <scope>NUCLEOTIDE SEQUENCE [LARGE SCALE GENOMIC DNA]</scope>
    <source>
        <strain evidence="2 3">AM80</strain>
    </source>
</reference>